<name>A0A183P874_9TREM</name>
<organism evidence="1 2">
    <name type="scientific">Schistosoma mattheei</name>
    <dbReference type="NCBI Taxonomy" id="31246"/>
    <lineage>
        <taxon>Eukaryota</taxon>
        <taxon>Metazoa</taxon>
        <taxon>Spiralia</taxon>
        <taxon>Lophotrochozoa</taxon>
        <taxon>Platyhelminthes</taxon>
        <taxon>Trematoda</taxon>
        <taxon>Digenea</taxon>
        <taxon>Strigeidida</taxon>
        <taxon>Schistosomatoidea</taxon>
        <taxon>Schistosomatidae</taxon>
        <taxon>Schistosoma</taxon>
    </lineage>
</organism>
<keyword evidence="2" id="KW-1185">Reference proteome</keyword>
<evidence type="ECO:0000313" key="1">
    <source>
        <dbReference type="EMBL" id="VDP55014.1"/>
    </source>
</evidence>
<gene>
    <name evidence="1" type="ORF">SMTD_LOCUS10560</name>
</gene>
<reference evidence="1 2" key="1">
    <citation type="submission" date="2018-11" db="EMBL/GenBank/DDBJ databases">
        <authorList>
            <consortium name="Pathogen Informatics"/>
        </authorList>
    </citation>
    <scope>NUCLEOTIDE SEQUENCE [LARGE SCALE GENOMIC DNA]</scope>
    <source>
        <strain>Denwood</strain>
        <strain evidence="2">Zambia</strain>
    </source>
</reference>
<dbReference type="Proteomes" id="UP000269396">
    <property type="component" value="Unassembled WGS sequence"/>
</dbReference>
<evidence type="ECO:0000313" key="2">
    <source>
        <dbReference type="Proteomes" id="UP000269396"/>
    </source>
</evidence>
<dbReference type="EMBL" id="UZAL01030682">
    <property type="protein sequence ID" value="VDP55014.1"/>
    <property type="molecule type" value="Genomic_DNA"/>
</dbReference>
<accession>A0A183P874</accession>
<sequence>MSIVPIVIYNDSIIKKIMNYSISYVDVDDVDGDGDDDMDGADDDDDDDNADVYFFILVVLSAPNIIFLYKTIS</sequence>
<dbReference type="AlphaFoldDB" id="A0A183P874"/>
<proteinExistence type="predicted"/>
<protein>
    <submittedName>
        <fullName evidence="1">Uncharacterized protein</fullName>
    </submittedName>
</protein>